<dbReference type="GeneID" id="39744865"/>
<protein>
    <submittedName>
        <fullName evidence="2">Variable surface protein</fullName>
    </submittedName>
</protein>
<evidence type="ECO:0000256" key="1">
    <source>
        <dbReference type="SAM" id="Phobius"/>
    </source>
</evidence>
<accession>A0A1Y1JS89</accession>
<dbReference type="AlphaFoldDB" id="A0A1Y1JS89"/>
<name>A0A1Y1JS89_PLAGO</name>
<keyword evidence="1" id="KW-1133">Transmembrane helix</keyword>
<proteinExistence type="predicted"/>
<reference evidence="3" key="1">
    <citation type="submission" date="2017-04" db="EMBL/GenBank/DDBJ databases">
        <title>Plasmodium gonderi genome.</title>
        <authorList>
            <person name="Arisue N."/>
            <person name="Honma H."/>
            <person name="Kawai S."/>
            <person name="Tougan T."/>
            <person name="Tanabe K."/>
            <person name="Horii T."/>
        </authorList>
    </citation>
    <scope>NUCLEOTIDE SEQUENCE [LARGE SCALE GENOMIC DNA]</scope>
    <source>
        <strain evidence="3">ATCC 30045</strain>
    </source>
</reference>
<comment type="caution">
    <text evidence="2">The sequence shown here is derived from an EMBL/GenBank/DDBJ whole genome shotgun (WGS) entry which is preliminary data.</text>
</comment>
<dbReference type="EMBL" id="BDQF01000087">
    <property type="protein sequence ID" value="GAW84057.1"/>
    <property type="molecule type" value="Genomic_DNA"/>
</dbReference>
<sequence>MADGSKYSFDRNELTSVKYYTTLDTGVKSEYNSITFCSPKEKENSIDDYQEIKEFCSKLTHYLKRENKHMKQCNLNNDFCNILSYWLYGKLVIMCKSVNCKANDIYNKIFNILTQSSNSRMFQSNPYFRCKLDYNINLNNNWENRKKLFDYYLDYEKIKEKYKNDKEKCETYRRYFVDKEDLYLHFEKDCTNGSEIQCPIPYEKYKNCDPREVIKEFICHKEAQEEVVSLKTSSPETSDIHPEVSGYSFSEPIIPSTEEDGYDGEVNEIETYGESDKINERFSPLAVFCNVFLGGIIISLLVGVLYKFTPIGNQLRNIMVNRKNTVGHLNKERNELYNDVSEYLNPYYNGPQDHYVGFSTL</sequence>
<dbReference type="Proteomes" id="UP000195521">
    <property type="component" value="Unassembled WGS sequence"/>
</dbReference>
<dbReference type="InterPro" id="IPR008780">
    <property type="entry name" value="Plasmodium_Vir"/>
</dbReference>
<dbReference type="OrthoDB" id="10273294at2759"/>
<keyword evidence="3" id="KW-1185">Reference proteome</keyword>
<evidence type="ECO:0000313" key="3">
    <source>
        <dbReference type="Proteomes" id="UP000195521"/>
    </source>
</evidence>
<keyword evidence="1" id="KW-0812">Transmembrane</keyword>
<feature type="transmembrane region" description="Helical" evidence="1">
    <location>
        <begin position="285"/>
        <end position="306"/>
    </location>
</feature>
<evidence type="ECO:0000313" key="2">
    <source>
        <dbReference type="EMBL" id="GAW84057.1"/>
    </source>
</evidence>
<gene>
    <name evidence="2" type="ORF">PGO_000845</name>
</gene>
<dbReference type="RefSeq" id="XP_028546646.1">
    <property type="nucleotide sequence ID" value="XM_028690845.1"/>
</dbReference>
<keyword evidence="1" id="KW-0472">Membrane</keyword>
<organism evidence="2 3">
    <name type="scientific">Plasmodium gonderi</name>
    <dbReference type="NCBI Taxonomy" id="77519"/>
    <lineage>
        <taxon>Eukaryota</taxon>
        <taxon>Sar</taxon>
        <taxon>Alveolata</taxon>
        <taxon>Apicomplexa</taxon>
        <taxon>Aconoidasida</taxon>
        <taxon>Haemosporida</taxon>
        <taxon>Plasmodiidae</taxon>
        <taxon>Plasmodium</taxon>
        <taxon>Plasmodium (Plasmodium)</taxon>
    </lineage>
</organism>
<dbReference type="Pfam" id="PF05795">
    <property type="entry name" value="Plasmodium_Vir"/>
    <property type="match status" value="1"/>
</dbReference>